<comment type="caution">
    <text evidence="6">The sequence shown here is derived from an EMBL/GenBank/DDBJ whole genome shotgun (WGS) entry which is preliminary data.</text>
</comment>
<organism evidence="6 7">
    <name type="scientific">Blepharisma stoltei</name>
    <dbReference type="NCBI Taxonomy" id="1481888"/>
    <lineage>
        <taxon>Eukaryota</taxon>
        <taxon>Sar</taxon>
        <taxon>Alveolata</taxon>
        <taxon>Ciliophora</taxon>
        <taxon>Postciliodesmatophora</taxon>
        <taxon>Heterotrichea</taxon>
        <taxon>Heterotrichida</taxon>
        <taxon>Blepharismidae</taxon>
        <taxon>Blepharisma</taxon>
    </lineage>
</organism>
<keyword evidence="1 2" id="KW-0728">SH3 domain</keyword>
<dbReference type="Gene3D" id="2.30.30.40">
    <property type="entry name" value="SH3 Domains"/>
    <property type="match status" value="1"/>
</dbReference>
<gene>
    <name evidence="6" type="ORF">BSTOLATCC_MIC43297</name>
</gene>
<keyword evidence="3" id="KW-0175">Coiled coil</keyword>
<dbReference type="SUPFAM" id="SSF50044">
    <property type="entry name" value="SH3-domain"/>
    <property type="match status" value="1"/>
</dbReference>
<dbReference type="InterPro" id="IPR050384">
    <property type="entry name" value="Endophilin_SH3RF"/>
</dbReference>
<evidence type="ECO:0000313" key="7">
    <source>
        <dbReference type="Proteomes" id="UP001162131"/>
    </source>
</evidence>
<dbReference type="PROSITE" id="PS50002">
    <property type="entry name" value="SH3"/>
    <property type="match status" value="1"/>
</dbReference>
<protein>
    <recommendedName>
        <fullName evidence="5">SH3 domain-containing protein</fullName>
    </recommendedName>
</protein>
<dbReference type="Proteomes" id="UP001162131">
    <property type="component" value="Unassembled WGS sequence"/>
</dbReference>
<dbReference type="CDD" id="cd00174">
    <property type="entry name" value="SH3"/>
    <property type="match status" value="1"/>
</dbReference>
<dbReference type="PRINTS" id="PR00452">
    <property type="entry name" value="SH3DOMAIN"/>
</dbReference>
<dbReference type="InterPro" id="IPR001452">
    <property type="entry name" value="SH3_domain"/>
</dbReference>
<dbReference type="AlphaFoldDB" id="A0AAU9K237"/>
<keyword evidence="7" id="KW-1185">Reference proteome</keyword>
<evidence type="ECO:0000259" key="5">
    <source>
        <dbReference type="PROSITE" id="PS50002"/>
    </source>
</evidence>
<dbReference type="EMBL" id="CAJZBQ010000043">
    <property type="protein sequence ID" value="CAG9327257.1"/>
    <property type="molecule type" value="Genomic_DNA"/>
</dbReference>
<reference evidence="6" key="1">
    <citation type="submission" date="2021-09" db="EMBL/GenBank/DDBJ databases">
        <authorList>
            <consortium name="AG Swart"/>
            <person name="Singh M."/>
            <person name="Singh A."/>
            <person name="Seah K."/>
            <person name="Emmerich C."/>
        </authorList>
    </citation>
    <scope>NUCLEOTIDE SEQUENCE</scope>
    <source>
        <strain evidence="6">ATCC30299</strain>
    </source>
</reference>
<dbReference type="InterPro" id="IPR036028">
    <property type="entry name" value="SH3-like_dom_sf"/>
</dbReference>
<dbReference type="PANTHER" id="PTHR14167">
    <property type="entry name" value="SH3 DOMAIN-CONTAINING"/>
    <property type="match status" value="1"/>
</dbReference>
<evidence type="ECO:0000313" key="6">
    <source>
        <dbReference type="EMBL" id="CAG9327257.1"/>
    </source>
</evidence>
<feature type="region of interest" description="Disordered" evidence="4">
    <location>
        <begin position="47"/>
        <end position="73"/>
    </location>
</feature>
<accession>A0AAU9K237</accession>
<evidence type="ECO:0000256" key="3">
    <source>
        <dbReference type="SAM" id="Coils"/>
    </source>
</evidence>
<sequence length="351" mass="40694">MASEKSFKVETRVFKRSMKSRHKIELPKFITEEELDDIITQAPGYRTATKKRHSIRASSLADVNRKSHTPTHKKVSTLLKSRASPYDDHEKLFKKRPLQNTENLEGSYISRLSLMTNKYRSLKAKNLELEEEVKVMGEKHKDDMAILRKEIERLRSKNKIMKSEHFEYDQRLNEEILNLRRELEETQQEVINFIDSVKQMLEKLSVKCNQFNSTFPQSISETSYWDIEEAICGYNISIEELSKRIPRMNLDAFLIGLSLNPSPSTGETQEIDAFRKTASFQEFNNEYISPSETLNAAQAVAIFNYKAENPGELDLKVDDKIVVLKQQDDGWWLGKTGDKVGIFPCNFVNLE</sequence>
<evidence type="ECO:0000256" key="4">
    <source>
        <dbReference type="SAM" id="MobiDB-lite"/>
    </source>
</evidence>
<dbReference type="PANTHER" id="PTHR14167:SF116">
    <property type="entry name" value="CAP, ISOFORM AC"/>
    <property type="match status" value="1"/>
</dbReference>
<name>A0AAU9K237_9CILI</name>
<feature type="coiled-coil region" evidence="3">
    <location>
        <begin position="112"/>
        <end position="196"/>
    </location>
</feature>
<dbReference type="SMART" id="SM00326">
    <property type="entry name" value="SH3"/>
    <property type="match status" value="1"/>
</dbReference>
<evidence type="ECO:0000256" key="1">
    <source>
        <dbReference type="ARBA" id="ARBA00022443"/>
    </source>
</evidence>
<dbReference type="Pfam" id="PF00018">
    <property type="entry name" value="SH3_1"/>
    <property type="match status" value="1"/>
</dbReference>
<evidence type="ECO:0000256" key="2">
    <source>
        <dbReference type="PROSITE-ProRule" id="PRU00192"/>
    </source>
</evidence>
<proteinExistence type="predicted"/>
<feature type="domain" description="SH3" evidence="5">
    <location>
        <begin position="294"/>
        <end position="351"/>
    </location>
</feature>